<sequence>LFFLLTSTSVSGYVWKRKVYPKGRQEFSCEDSCYSTVVEGLGQNVGPEERRYKVKNACEYAVSSYTGVPRRFCPHLVTNILKDKRLQEDVEELFATLDSSLVDGLEARTRTFCAKNCLLYKR</sequence>
<accession>A0A0B1RUK4</accession>
<proteinExistence type="predicted"/>
<dbReference type="AlphaFoldDB" id="A0A0B1RUK4"/>
<evidence type="ECO:0000313" key="2">
    <source>
        <dbReference type="Proteomes" id="UP000053660"/>
    </source>
</evidence>
<name>A0A0B1RUK4_OESDE</name>
<dbReference type="EMBL" id="KN612858">
    <property type="protein sequence ID" value="KHJ75321.1"/>
    <property type="molecule type" value="Genomic_DNA"/>
</dbReference>
<reference evidence="1 2" key="1">
    <citation type="submission" date="2014-03" db="EMBL/GenBank/DDBJ databases">
        <title>Draft genome of the hookworm Oesophagostomum dentatum.</title>
        <authorList>
            <person name="Mitreva M."/>
        </authorList>
    </citation>
    <scope>NUCLEOTIDE SEQUENCE [LARGE SCALE GENOMIC DNA]</scope>
    <source>
        <strain evidence="1 2">OD-Hann</strain>
    </source>
</reference>
<feature type="non-terminal residue" evidence="1">
    <location>
        <position position="1"/>
    </location>
</feature>
<organism evidence="1 2">
    <name type="scientific">Oesophagostomum dentatum</name>
    <name type="common">Nodular worm</name>
    <dbReference type="NCBI Taxonomy" id="61180"/>
    <lineage>
        <taxon>Eukaryota</taxon>
        <taxon>Metazoa</taxon>
        <taxon>Ecdysozoa</taxon>
        <taxon>Nematoda</taxon>
        <taxon>Chromadorea</taxon>
        <taxon>Rhabditida</taxon>
        <taxon>Rhabditina</taxon>
        <taxon>Rhabditomorpha</taxon>
        <taxon>Strongyloidea</taxon>
        <taxon>Strongylidae</taxon>
        <taxon>Oesophagostomum</taxon>
    </lineage>
</organism>
<dbReference type="Proteomes" id="UP000053660">
    <property type="component" value="Unassembled WGS sequence"/>
</dbReference>
<protein>
    <submittedName>
        <fullName evidence="1">Uncharacterized protein</fullName>
    </submittedName>
</protein>
<keyword evidence="2" id="KW-1185">Reference proteome</keyword>
<gene>
    <name evidence="1" type="ORF">OESDEN_25063</name>
</gene>
<evidence type="ECO:0000313" key="1">
    <source>
        <dbReference type="EMBL" id="KHJ75321.1"/>
    </source>
</evidence>